<protein>
    <recommendedName>
        <fullName evidence="9 10">Multifunctional fusion protein</fullName>
    </recommendedName>
    <domain>
        <recommendedName>
            <fullName evidence="10">Peptide methionine sulfoxide reductase MsrA</fullName>
            <shortName evidence="10">Protein-methionine-S-oxide reductase</shortName>
            <ecNumber evidence="10">1.8.4.11</ecNumber>
        </recommendedName>
        <alternativeName>
            <fullName evidence="10">Peptide-methionine (S)-S-oxide reductase</fullName>
            <shortName evidence="10">Peptide Met(O) reductase</shortName>
        </alternativeName>
    </domain>
    <domain>
        <recommendedName>
            <fullName evidence="9">Peptide methionine sulfoxide reductase MsrB</fullName>
            <ecNumber evidence="9">1.8.4.12</ecNumber>
        </recommendedName>
        <alternativeName>
            <fullName evidence="9">Peptide-methionine (R)-S-oxide reductase</fullName>
        </alternativeName>
    </domain>
</protein>
<evidence type="ECO:0000256" key="4">
    <source>
        <dbReference type="ARBA" id="ARBA00023268"/>
    </source>
</evidence>
<proteinExistence type="inferred from homology"/>
<name>A0ABQ1L5B6_9SPHI</name>
<evidence type="ECO:0000256" key="7">
    <source>
        <dbReference type="ARBA" id="ARBA00048488"/>
    </source>
</evidence>
<evidence type="ECO:0000313" key="13">
    <source>
        <dbReference type="Proteomes" id="UP000597338"/>
    </source>
</evidence>
<reference evidence="13" key="1">
    <citation type="journal article" date="2019" name="Int. J. Syst. Evol. Microbiol.">
        <title>The Global Catalogue of Microorganisms (GCM) 10K type strain sequencing project: providing services to taxonomists for standard genome sequencing and annotation.</title>
        <authorList>
            <consortium name="The Broad Institute Genomics Platform"/>
            <consortium name="The Broad Institute Genome Sequencing Center for Infectious Disease"/>
            <person name="Wu L."/>
            <person name="Ma J."/>
        </authorList>
    </citation>
    <scope>NUCLEOTIDE SEQUENCE [LARGE SCALE GENOMIC DNA]</scope>
    <source>
        <strain evidence="13">CGMCC 1.15342</strain>
    </source>
</reference>
<dbReference type="Pfam" id="PF01641">
    <property type="entry name" value="SelR"/>
    <property type="match status" value="1"/>
</dbReference>
<keyword evidence="13" id="KW-1185">Reference proteome</keyword>
<dbReference type="Pfam" id="PF01625">
    <property type="entry name" value="PMSR"/>
    <property type="match status" value="1"/>
</dbReference>
<accession>A0ABQ1L5B6</accession>
<dbReference type="PROSITE" id="PS51790">
    <property type="entry name" value="MSRB"/>
    <property type="match status" value="1"/>
</dbReference>
<dbReference type="PANTHER" id="PTHR10173">
    <property type="entry name" value="METHIONINE SULFOXIDE REDUCTASE"/>
    <property type="match status" value="1"/>
</dbReference>
<dbReference type="EC" id="1.8.4.11" evidence="10"/>
<dbReference type="NCBIfam" id="TIGR00401">
    <property type="entry name" value="msrA"/>
    <property type="match status" value="1"/>
</dbReference>
<feature type="domain" description="MsrB" evidence="11">
    <location>
        <begin position="229"/>
        <end position="352"/>
    </location>
</feature>
<comment type="catalytic activity">
    <reaction evidence="6 10">
        <text>L-methionyl-[protein] + [thioredoxin]-disulfide + H2O = L-methionyl-(S)-S-oxide-[protein] + [thioredoxin]-dithiol</text>
        <dbReference type="Rhea" id="RHEA:14217"/>
        <dbReference type="Rhea" id="RHEA-COMP:10698"/>
        <dbReference type="Rhea" id="RHEA-COMP:10700"/>
        <dbReference type="Rhea" id="RHEA-COMP:12313"/>
        <dbReference type="Rhea" id="RHEA-COMP:12315"/>
        <dbReference type="ChEBI" id="CHEBI:15377"/>
        <dbReference type="ChEBI" id="CHEBI:16044"/>
        <dbReference type="ChEBI" id="CHEBI:29950"/>
        <dbReference type="ChEBI" id="CHEBI:44120"/>
        <dbReference type="ChEBI" id="CHEBI:50058"/>
        <dbReference type="EC" id="1.8.4.11"/>
    </reaction>
</comment>
<dbReference type="InterPro" id="IPR028427">
    <property type="entry name" value="Met_Sox_Rdtase_MsrB"/>
</dbReference>
<comment type="similarity">
    <text evidence="2">In the N-terminal section; belongs to the MsrA Met sulfoxide reductase family.</text>
</comment>
<dbReference type="SUPFAM" id="SSF51316">
    <property type="entry name" value="Mss4-like"/>
    <property type="match status" value="1"/>
</dbReference>
<comment type="similarity">
    <text evidence="1">In the C-terminal section; belongs to the MsrB Met sulfoxide reductase family.</text>
</comment>
<evidence type="ECO:0000259" key="11">
    <source>
        <dbReference type="PROSITE" id="PS51790"/>
    </source>
</evidence>
<dbReference type="InterPro" id="IPR002579">
    <property type="entry name" value="Met_Sox_Rdtase_MsrB_dom"/>
</dbReference>
<dbReference type="PANTHER" id="PTHR10173:SF59">
    <property type="entry name" value="PEPTIDE METHIONINE SULFOXIDE REDUCTASE MSRA_MSRB"/>
    <property type="match status" value="1"/>
</dbReference>
<evidence type="ECO:0000256" key="9">
    <source>
        <dbReference type="HAMAP-Rule" id="MF_01400"/>
    </source>
</evidence>
<gene>
    <name evidence="9" type="primary">msrB</name>
    <name evidence="10" type="synonym">msrA</name>
    <name evidence="12" type="ORF">GCM10011386_08100</name>
</gene>
<organism evidence="12 13">
    <name type="scientific">Parapedobacter defluvii</name>
    <dbReference type="NCBI Taxonomy" id="2045106"/>
    <lineage>
        <taxon>Bacteria</taxon>
        <taxon>Pseudomonadati</taxon>
        <taxon>Bacteroidota</taxon>
        <taxon>Sphingobacteriia</taxon>
        <taxon>Sphingobacteriales</taxon>
        <taxon>Sphingobacteriaceae</taxon>
        <taxon>Parapedobacter</taxon>
    </lineage>
</organism>
<evidence type="ECO:0000256" key="8">
    <source>
        <dbReference type="ARBA" id="ARBA00048782"/>
    </source>
</evidence>
<evidence type="ECO:0000256" key="1">
    <source>
        <dbReference type="ARBA" id="ARBA00008076"/>
    </source>
</evidence>
<comment type="caution">
    <text evidence="12">The sequence shown here is derived from an EMBL/GenBank/DDBJ whole genome shotgun (WGS) entry which is preliminary data.</text>
</comment>
<dbReference type="InterPro" id="IPR011057">
    <property type="entry name" value="Mss4-like_sf"/>
</dbReference>
<keyword evidence="4" id="KW-0511">Multifunctional enzyme</keyword>
<comment type="caution">
    <text evidence="9">Lacks conserved residue(s) required for the propagation of feature annotation.</text>
</comment>
<evidence type="ECO:0000256" key="6">
    <source>
        <dbReference type="ARBA" id="ARBA00047806"/>
    </source>
</evidence>
<sequence length="378" mass="42216">MKKILITSAVLLIGFAFMGNAVYRVISGSKDSSKKDNIMNNEQTTAGSATIYFAGGCFWGTEHFFKQIQGVTATEVGYANGHTENPTYKQVVQDNTGFAETVKVIYDPESVDLNLLLDLYFKSIDPTSLNKQGNDRGTQYRTGIYYTTEEQLPLIKQAVATVAKQYAQPIVVEVTPLKNFYTAEDYHQDYLDKNPGGYCHISPALFELARKANSKKETSSTQTYKKPDAETLRKTLTPQQYAVTQENATERPFENEYNDEFREGIYVDITTGEPLFVSTDKFESGCGWPSFSKPIDDSLIAELQDNSFGMRRTEVRSKTGDAHLGHVFNDGPKDKGGLRYCINSASLRFIPKEEMEKEGYAKYLPLVKPSDAVASSGH</sequence>
<dbReference type="SUPFAM" id="SSF55068">
    <property type="entry name" value="Peptide methionine sulfoxide reductase"/>
    <property type="match status" value="1"/>
</dbReference>
<dbReference type="NCBIfam" id="TIGR00357">
    <property type="entry name" value="peptide-methionine (R)-S-oxide reductase MsrB"/>
    <property type="match status" value="1"/>
</dbReference>
<dbReference type="InterPro" id="IPR002569">
    <property type="entry name" value="Met_Sox_Rdtase_MsrA_dom"/>
</dbReference>
<dbReference type="Proteomes" id="UP000597338">
    <property type="component" value="Unassembled WGS sequence"/>
</dbReference>
<dbReference type="HAMAP" id="MF_01400">
    <property type="entry name" value="MsrB"/>
    <property type="match status" value="1"/>
</dbReference>
<keyword evidence="3 9" id="KW-0560">Oxidoreductase</keyword>
<dbReference type="Gene3D" id="2.170.150.20">
    <property type="entry name" value="Peptide methionine sulfoxide reductase"/>
    <property type="match status" value="1"/>
</dbReference>
<feature type="active site" evidence="10">
    <location>
        <position position="57"/>
    </location>
</feature>
<dbReference type="HAMAP" id="MF_01401">
    <property type="entry name" value="MsrA"/>
    <property type="match status" value="1"/>
</dbReference>
<dbReference type="InterPro" id="IPR036509">
    <property type="entry name" value="Met_Sox_Rdtase_MsrA_sf"/>
</dbReference>
<evidence type="ECO:0000256" key="3">
    <source>
        <dbReference type="ARBA" id="ARBA00023002"/>
    </source>
</evidence>
<comment type="similarity">
    <text evidence="9">Belongs to the MsrB Met sulfoxide reductase family.</text>
</comment>
<feature type="active site" description="Nucleophile" evidence="9">
    <location>
        <position position="341"/>
    </location>
</feature>
<dbReference type="Gene3D" id="3.30.1060.10">
    <property type="entry name" value="Peptide methionine sulphoxide reductase MsrA"/>
    <property type="match status" value="1"/>
</dbReference>
<comment type="catalytic activity">
    <reaction evidence="7 9">
        <text>L-methionyl-[protein] + [thioredoxin]-disulfide + H2O = L-methionyl-(R)-S-oxide-[protein] + [thioredoxin]-dithiol</text>
        <dbReference type="Rhea" id="RHEA:24164"/>
        <dbReference type="Rhea" id="RHEA-COMP:10698"/>
        <dbReference type="Rhea" id="RHEA-COMP:10700"/>
        <dbReference type="Rhea" id="RHEA-COMP:12313"/>
        <dbReference type="Rhea" id="RHEA-COMP:12314"/>
        <dbReference type="ChEBI" id="CHEBI:15377"/>
        <dbReference type="ChEBI" id="CHEBI:16044"/>
        <dbReference type="ChEBI" id="CHEBI:29950"/>
        <dbReference type="ChEBI" id="CHEBI:45764"/>
        <dbReference type="ChEBI" id="CHEBI:50058"/>
        <dbReference type="EC" id="1.8.4.12"/>
    </reaction>
</comment>
<evidence type="ECO:0000256" key="5">
    <source>
        <dbReference type="ARBA" id="ARBA00024679"/>
    </source>
</evidence>
<evidence type="ECO:0000256" key="10">
    <source>
        <dbReference type="HAMAP-Rule" id="MF_01401"/>
    </source>
</evidence>
<dbReference type="EC" id="1.8.4.12" evidence="9"/>
<evidence type="ECO:0000313" key="12">
    <source>
        <dbReference type="EMBL" id="GGC18585.1"/>
    </source>
</evidence>
<evidence type="ECO:0000256" key="2">
    <source>
        <dbReference type="ARBA" id="ARBA00011017"/>
    </source>
</evidence>
<comment type="similarity">
    <text evidence="10">Belongs to the MsrA Met sulfoxide reductase family.</text>
</comment>
<dbReference type="EMBL" id="BMIK01000002">
    <property type="protein sequence ID" value="GGC18585.1"/>
    <property type="molecule type" value="Genomic_DNA"/>
</dbReference>
<comment type="function">
    <text evidence="5 10">Has an important function as a repair enzyme for proteins that have been inactivated by oxidation. Catalyzes the reversible oxidation-reduction of methionine sulfoxide in proteins to methionine.</text>
</comment>
<comment type="catalytic activity">
    <reaction evidence="8 10">
        <text>[thioredoxin]-disulfide + L-methionine + H2O = L-methionine (S)-S-oxide + [thioredoxin]-dithiol</text>
        <dbReference type="Rhea" id="RHEA:19993"/>
        <dbReference type="Rhea" id="RHEA-COMP:10698"/>
        <dbReference type="Rhea" id="RHEA-COMP:10700"/>
        <dbReference type="ChEBI" id="CHEBI:15377"/>
        <dbReference type="ChEBI" id="CHEBI:29950"/>
        <dbReference type="ChEBI" id="CHEBI:50058"/>
        <dbReference type="ChEBI" id="CHEBI:57844"/>
        <dbReference type="ChEBI" id="CHEBI:58772"/>
        <dbReference type="EC" id="1.8.4.11"/>
    </reaction>
</comment>